<feature type="region of interest" description="Disordered" evidence="2">
    <location>
        <begin position="136"/>
        <end position="159"/>
    </location>
</feature>
<protein>
    <submittedName>
        <fullName evidence="5 6">G protein-regulated inducer of neurite outgrowth 3</fullName>
    </submittedName>
</protein>
<dbReference type="OrthoDB" id="10049175at2759"/>
<dbReference type="RefSeq" id="XP_007427451.1">
    <property type="nucleotide sequence ID" value="XM_007427389.2"/>
</dbReference>
<feature type="compositionally biased region" description="Polar residues" evidence="2">
    <location>
        <begin position="136"/>
        <end position="155"/>
    </location>
</feature>
<keyword evidence="4" id="KW-1185">Reference proteome</keyword>
<dbReference type="PANTHER" id="PTHR15718:SF6">
    <property type="entry name" value="G PROTEIN-REGULATED INDUCER OF NEURITE OUTGROWTH 3"/>
    <property type="match status" value="1"/>
</dbReference>
<feature type="region of interest" description="Disordered" evidence="2">
    <location>
        <begin position="634"/>
        <end position="663"/>
    </location>
</feature>
<evidence type="ECO:0000313" key="4">
    <source>
        <dbReference type="Proteomes" id="UP000695026"/>
    </source>
</evidence>
<dbReference type="RefSeq" id="XP_025021941.1">
    <property type="nucleotide sequence ID" value="XM_025166173.1"/>
</dbReference>
<dbReference type="Proteomes" id="UP000695026">
    <property type="component" value="Unplaced"/>
</dbReference>
<feature type="region of interest" description="Disordered" evidence="2">
    <location>
        <begin position="236"/>
        <end position="256"/>
    </location>
</feature>
<feature type="region of interest" description="Disordered" evidence="2">
    <location>
        <begin position="72"/>
        <end position="97"/>
    </location>
</feature>
<evidence type="ECO:0000313" key="5">
    <source>
        <dbReference type="RefSeq" id="XP_007427451.1"/>
    </source>
</evidence>
<dbReference type="Pfam" id="PF15235">
    <property type="entry name" value="GRIN_C"/>
    <property type="match status" value="1"/>
</dbReference>
<name>A0A9F2QWJ5_PYTBI</name>
<dbReference type="PANTHER" id="PTHR15718">
    <property type="entry name" value="G PROTEIN-REGULATED INDUCER OF NEURITE OUTGROWTH C-TERMINAL DOMAIN-CONTAINING PROTEIN"/>
    <property type="match status" value="1"/>
</dbReference>
<dbReference type="AlphaFoldDB" id="A0A9F2QWJ5"/>
<sequence>MGTVQDPLRSTKLSLVTAEESPKHQCKQASIESNSNGYAFTAKDQPSEECLLEVNSGREASVPKSEWHCEYDTKRPDMFSPGSFSSSKEGSIAAPEPVSYAKQEGFRAKVQAPTLEDHTSMHSAVKVSPIQEANKNIQNGSGQSYNVSERTTTLSGGDCDVVESKSKDYSILPSPPIYSDIQQAAPAGKENVDEIIVSENNQVLVSTDELSLSLKAPVCVETELGTKNANICPKTEPQTVPELNPESTTEPSCSYEPTAKVVPELSKFKDTGTMTVKPEDRTVDVEAISRTHQDAEVQAVASVESKSASTSPSILTAFLRENMFSEAKQDQDQLHIIYMGARGKEQPEIIDDFAAPVQTPPSIGVTHEVHIQIPAIVDTSLGNPTVKLQGNLTNTHDPICSVSSDKAEGMCPLASDNSQEMLAKRIEVEMTDMAKNSSDVAQQLSDSSVLQKTRPIYQISVSPSNQPVSTQQPTNLDTKLPPCFSVPASDSKCQHSEPFTLQGNHSPLCHRTSEQAKAVVNTVDTEGTHQEEQLQIKTVGNFEMDLPSFSIDVNPKREGKVHLKPEEQKMNKTGSTVGSQTTSAAVVAESKQDMDAGDTKAETLVNQNPASEMSRCFAPAVGIKNDEIQKGPVLDVPIAPTSSSPTPSLGEKKKRSKAVTAEAKVHLKQSKRVRDVVWDEQGMTWEVYGASLDPESLGIAIQNHLQRQIREHEKLIKAQSSQARKSISSDSSSNKKLKGRHHNVFHSMLQNFRRPNCCVRPAASSVLD</sequence>
<dbReference type="CTD" id="285513"/>
<feature type="region of interest" description="Disordered" evidence="2">
    <location>
        <begin position="717"/>
        <end position="739"/>
    </location>
</feature>
<dbReference type="InterPro" id="IPR026646">
    <property type="entry name" value="GPRIN2-like/GPRIN3"/>
</dbReference>
<dbReference type="GeneID" id="103058851"/>
<dbReference type="GO" id="GO:0031175">
    <property type="term" value="P:neuron projection development"/>
    <property type="evidence" value="ECO:0007669"/>
    <property type="project" value="TreeGrafter"/>
</dbReference>
<evidence type="ECO:0000256" key="1">
    <source>
        <dbReference type="ARBA" id="ARBA00002358"/>
    </source>
</evidence>
<proteinExistence type="predicted"/>
<evidence type="ECO:0000259" key="3">
    <source>
        <dbReference type="Pfam" id="PF15235"/>
    </source>
</evidence>
<gene>
    <name evidence="5 6" type="primary">GPRIN3</name>
</gene>
<reference evidence="5 6" key="1">
    <citation type="submission" date="2025-04" db="UniProtKB">
        <authorList>
            <consortium name="RefSeq"/>
        </authorList>
    </citation>
    <scope>IDENTIFICATION</scope>
    <source>
        <tissue evidence="5 6">Liver</tissue>
    </source>
</reference>
<dbReference type="GO" id="GO:0005886">
    <property type="term" value="C:plasma membrane"/>
    <property type="evidence" value="ECO:0007669"/>
    <property type="project" value="TreeGrafter"/>
</dbReference>
<evidence type="ECO:0000313" key="6">
    <source>
        <dbReference type="RefSeq" id="XP_025021941.1"/>
    </source>
</evidence>
<feature type="domain" description="G protein-regulated inducer of neurite outgrowth C-terminal" evidence="3">
    <location>
        <begin position="653"/>
        <end position="762"/>
    </location>
</feature>
<organism evidence="4 5">
    <name type="scientific">Python bivittatus</name>
    <name type="common">Burmese python</name>
    <name type="synonym">Python molurus bivittatus</name>
    <dbReference type="NCBI Taxonomy" id="176946"/>
    <lineage>
        <taxon>Eukaryota</taxon>
        <taxon>Metazoa</taxon>
        <taxon>Chordata</taxon>
        <taxon>Craniata</taxon>
        <taxon>Vertebrata</taxon>
        <taxon>Euteleostomi</taxon>
        <taxon>Lepidosauria</taxon>
        <taxon>Squamata</taxon>
        <taxon>Bifurcata</taxon>
        <taxon>Unidentata</taxon>
        <taxon>Episquamata</taxon>
        <taxon>Toxicofera</taxon>
        <taxon>Serpentes</taxon>
        <taxon>Henophidia</taxon>
        <taxon>Pythonidae</taxon>
        <taxon>Python</taxon>
    </lineage>
</organism>
<dbReference type="InterPro" id="IPR032745">
    <property type="entry name" value="GRIN_C"/>
</dbReference>
<feature type="compositionally biased region" description="Low complexity" evidence="2">
    <location>
        <begin position="79"/>
        <end position="91"/>
    </location>
</feature>
<accession>A0A9F2QWJ5</accession>
<comment type="function">
    <text evidence="1">May be involved in neurite outgrowth.</text>
</comment>
<feature type="compositionally biased region" description="Low complexity" evidence="2">
    <location>
        <begin position="720"/>
        <end position="734"/>
    </location>
</feature>
<evidence type="ECO:0000256" key="2">
    <source>
        <dbReference type="SAM" id="MobiDB-lite"/>
    </source>
</evidence>
<dbReference type="OMA" id="EQLHIIY"/>
<dbReference type="KEGG" id="pbi:103058851"/>